<dbReference type="Proteomes" id="UP000054324">
    <property type="component" value="Unassembled WGS sequence"/>
</dbReference>
<name>A0A075A8G8_OPIVI</name>
<dbReference type="AlphaFoldDB" id="A0A075A8G8"/>
<dbReference type="GeneID" id="20322596"/>
<dbReference type="KEGG" id="ovi:T265_08417"/>
<dbReference type="EMBL" id="KL596836">
    <property type="protein sequence ID" value="KER23764.1"/>
    <property type="molecule type" value="Genomic_DNA"/>
</dbReference>
<protein>
    <submittedName>
        <fullName evidence="2">Uncharacterized protein</fullName>
    </submittedName>
</protein>
<sequence length="152" mass="16614">MEGKVRYRIREAIDSRPSSDFGNQPSGPRKIFTQPRSSLTQRLIVTTGTIFNSNISKTKESEASQKVHSQPQQKLCALGSGQPLAAEQVRTLSKRGEMAQVVRGSNPISATRLPLSRLGQPGSIPALMLPSGGMAARHRKGATAERFKRYLK</sequence>
<keyword evidence="3" id="KW-1185">Reference proteome</keyword>
<organism evidence="2 3">
    <name type="scientific">Opisthorchis viverrini</name>
    <name type="common">Southeast Asian liver fluke</name>
    <dbReference type="NCBI Taxonomy" id="6198"/>
    <lineage>
        <taxon>Eukaryota</taxon>
        <taxon>Metazoa</taxon>
        <taxon>Spiralia</taxon>
        <taxon>Lophotrochozoa</taxon>
        <taxon>Platyhelminthes</taxon>
        <taxon>Trematoda</taxon>
        <taxon>Digenea</taxon>
        <taxon>Opisthorchiida</taxon>
        <taxon>Opisthorchiata</taxon>
        <taxon>Opisthorchiidae</taxon>
        <taxon>Opisthorchis</taxon>
    </lineage>
</organism>
<evidence type="ECO:0000256" key="1">
    <source>
        <dbReference type="SAM" id="MobiDB-lite"/>
    </source>
</evidence>
<proteinExistence type="predicted"/>
<feature type="region of interest" description="Disordered" evidence="1">
    <location>
        <begin position="13"/>
        <end position="33"/>
    </location>
</feature>
<accession>A0A075A8G8</accession>
<feature type="compositionally biased region" description="Polar residues" evidence="1">
    <location>
        <begin position="16"/>
        <end position="26"/>
    </location>
</feature>
<dbReference type="CTD" id="20322596"/>
<dbReference type="RefSeq" id="XP_009172480.1">
    <property type="nucleotide sequence ID" value="XM_009174216.1"/>
</dbReference>
<evidence type="ECO:0000313" key="2">
    <source>
        <dbReference type="EMBL" id="KER23764.1"/>
    </source>
</evidence>
<dbReference type="OrthoDB" id="6266369at2759"/>
<evidence type="ECO:0000313" key="3">
    <source>
        <dbReference type="Proteomes" id="UP000054324"/>
    </source>
</evidence>
<reference evidence="2 3" key="1">
    <citation type="submission" date="2013-11" db="EMBL/GenBank/DDBJ databases">
        <title>Opisthorchis viverrini - life in the bile duct.</title>
        <authorList>
            <person name="Young N.D."/>
            <person name="Nagarajan N."/>
            <person name="Lin S.J."/>
            <person name="Korhonen P.K."/>
            <person name="Jex A.R."/>
            <person name="Hall R.S."/>
            <person name="Safavi-Hemami H."/>
            <person name="Kaewkong W."/>
            <person name="Bertrand D."/>
            <person name="Gao S."/>
            <person name="Seet Q."/>
            <person name="Wongkham S."/>
            <person name="Teh B.T."/>
            <person name="Wongkham C."/>
            <person name="Intapan P.M."/>
            <person name="Maleewong W."/>
            <person name="Yang X."/>
            <person name="Hu M."/>
            <person name="Wang Z."/>
            <person name="Hofmann A."/>
            <person name="Sternberg P.W."/>
            <person name="Tan P."/>
            <person name="Wang J."/>
            <person name="Gasser R.B."/>
        </authorList>
    </citation>
    <scope>NUCLEOTIDE SEQUENCE [LARGE SCALE GENOMIC DNA]</scope>
</reference>
<gene>
    <name evidence="2" type="ORF">T265_08417</name>
</gene>